<organism evidence="4 5">
    <name type="scientific">Streptomyces luteosporeus</name>
    <dbReference type="NCBI Taxonomy" id="173856"/>
    <lineage>
        <taxon>Bacteria</taxon>
        <taxon>Bacillati</taxon>
        <taxon>Actinomycetota</taxon>
        <taxon>Actinomycetes</taxon>
        <taxon>Kitasatosporales</taxon>
        <taxon>Streptomycetaceae</taxon>
        <taxon>Streptomyces</taxon>
    </lineage>
</organism>
<protein>
    <submittedName>
        <fullName evidence="4">TIM barrel protein</fullName>
    </submittedName>
</protein>
<proteinExistence type="inferred from homology"/>
<dbReference type="PANTHER" id="PTHR43489:SF6">
    <property type="entry name" value="HYDROXYPYRUVATE ISOMERASE-RELATED"/>
    <property type="match status" value="1"/>
</dbReference>
<evidence type="ECO:0000313" key="4">
    <source>
        <dbReference type="EMBL" id="GAA2721365.1"/>
    </source>
</evidence>
<dbReference type="InterPro" id="IPR050417">
    <property type="entry name" value="Sugar_Epim/Isomerase"/>
</dbReference>
<feature type="domain" description="Xylose isomerase-like TIM barrel" evidence="3">
    <location>
        <begin position="22"/>
        <end position="256"/>
    </location>
</feature>
<dbReference type="InterPro" id="IPR026040">
    <property type="entry name" value="HyI-like"/>
</dbReference>
<keyword evidence="1 2" id="KW-0413">Isomerase</keyword>
<dbReference type="Pfam" id="PF01261">
    <property type="entry name" value="AP_endonuc_2"/>
    <property type="match status" value="1"/>
</dbReference>
<dbReference type="PIRSF" id="PIRSF006241">
    <property type="entry name" value="HyI"/>
    <property type="match status" value="1"/>
</dbReference>
<evidence type="ECO:0000256" key="2">
    <source>
        <dbReference type="PIRNR" id="PIRNR006241"/>
    </source>
</evidence>
<dbReference type="InterPro" id="IPR013022">
    <property type="entry name" value="Xyl_isomerase-like_TIM-brl"/>
</dbReference>
<reference evidence="5" key="1">
    <citation type="journal article" date="2019" name="Int. J. Syst. Evol. Microbiol.">
        <title>The Global Catalogue of Microorganisms (GCM) 10K type strain sequencing project: providing services to taxonomists for standard genome sequencing and annotation.</title>
        <authorList>
            <consortium name="The Broad Institute Genomics Platform"/>
            <consortium name="The Broad Institute Genome Sequencing Center for Infectious Disease"/>
            <person name="Wu L."/>
            <person name="Ma J."/>
        </authorList>
    </citation>
    <scope>NUCLEOTIDE SEQUENCE [LARGE SCALE GENOMIC DNA]</scope>
    <source>
        <strain evidence="5">JCM 4542</strain>
    </source>
</reference>
<name>A0ABP6GCS0_9ACTN</name>
<evidence type="ECO:0000313" key="5">
    <source>
        <dbReference type="Proteomes" id="UP001500886"/>
    </source>
</evidence>
<dbReference type="Proteomes" id="UP001500886">
    <property type="component" value="Unassembled WGS sequence"/>
</dbReference>
<keyword evidence="5" id="KW-1185">Reference proteome</keyword>
<gene>
    <name evidence="4" type="ORF">GCM10010315_43980</name>
</gene>
<dbReference type="Gene3D" id="3.20.20.150">
    <property type="entry name" value="Divalent-metal-dependent TIM barrel enzymes"/>
    <property type="match status" value="1"/>
</dbReference>
<dbReference type="InterPro" id="IPR036237">
    <property type="entry name" value="Xyl_isomerase-like_sf"/>
</dbReference>
<dbReference type="EMBL" id="BAAASL010000017">
    <property type="protein sequence ID" value="GAA2721365.1"/>
    <property type="molecule type" value="Genomic_DNA"/>
</dbReference>
<evidence type="ECO:0000256" key="1">
    <source>
        <dbReference type="ARBA" id="ARBA00023235"/>
    </source>
</evidence>
<comment type="caution">
    <text evidence="4">The sequence shown here is derived from an EMBL/GenBank/DDBJ whole genome shotgun (WGS) entry which is preliminary data.</text>
</comment>
<evidence type="ECO:0000259" key="3">
    <source>
        <dbReference type="Pfam" id="PF01261"/>
    </source>
</evidence>
<dbReference type="PANTHER" id="PTHR43489">
    <property type="entry name" value="ISOMERASE"/>
    <property type="match status" value="1"/>
</dbReference>
<comment type="similarity">
    <text evidence="2">Belongs to the hyi family.</text>
</comment>
<dbReference type="SUPFAM" id="SSF51658">
    <property type="entry name" value="Xylose isomerase-like"/>
    <property type="match status" value="1"/>
</dbReference>
<accession>A0ABP6GCS0</accession>
<sequence>MDRFAVNLSMLFTELPLLDRPAAAAAAGFTAVEMWWPWPGTPVPDRDELDALASALKRAGTQLVALNFYAGHLPGPDRGAASVPGEESARFRANTAVATAFAGALGCRALNALYGNRADGADPRHQDELALENLALAARAAADVGAVLLIEALNAAESPHYPITSSARAARLAETVNAVTGLDNARLLLDLYHLAVQGEDLAETIALHAARAGHVQIADAPGRGAPGSGSLDFPDVFARLAKAGYGGWIGLEYRAAPADRFTWLRR</sequence>